<keyword evidence="4" id="KW-0964">Secreted</keyword>
<name>A0A498H939_MALDO</name>
<keyword evidence="12" id="KW-1185">Reference proteome</keyword>
<dbReference type="InterPro" id="IPR045864">
    <property type="entry name" value="aa-tRNA-synth_II/BPL/LPL"/>
</dbReference>
<evidence type="ECO:0000256" key="7">
    <source>
        <dbReference type="ARBA" id="ARBA00023295"/>
    </source>
</evidence>
<evidence type="ECO:0000256" key="9">
    <source>
        <dbReference type="RuleBase" id="RU361169"/>
    </source>
</evidence>
<dbReference type="Gene3D" id="2.160.20.10">
    <property type="entry name" value="Single-stranded right-handed beta-helix, Pectin lyase-like"/>
    <property type="match status" value="2"/>
</dbReference>
<evidence type="ECO:0000259" key="10">
    <source>
        <dbReference type="Pfam" id="PF03129"/>
    </source>
</evidence>
<evidence type="ECO:0000256" key="2">
    <source>
        <dbReference type="ARBA" id="ARBA00008834"/>
    </source>
</evidence>
<accession>A0A498H939</accession>
<evidence type="ECO:0000256" key="8">
    <source>
        <dbReference type="ARBA" id="ARBA00023316"/>
    </source>
</evidence>
<dbReference type="FunFam" id="3.40.50.800:FF:000001">
    <property type="entry name" value="Threonine--tRNA ligase"/>
    <property type="match status" value="1"/>
</dbReference>
<dbReference type="GO" id="GO:0006412">
    <property type="term" value="P:translation"/>
    <property type="evidence" value="ECO:0007669"/>
    <property type="project" value="UniProtKB-KW"/>
</dbReference>
<dbReference type="InterPro" id="IPR006626">
    <property type="entry name" value="PbH1"/>
</dbReference>
<comment type="subcellular location">
    <subcellularLocation>
        <location evidence="1">Secreted</location>
        <location evidence="1">Cell wall</location>
    </subcellularLocation>
</comment>
<keyword evidence="6" id="KW-0648">Protein biosynthesis</keyword>
<dbReference type="EMBL" id="RDQH01000343">
    <property type="protein sequence ID" value="RXH67926.1"/>
    <property type="molecule type" value="Genomic_DNA"/>
</dbReference>
<dbReference type="SUPFAM" id="SSF52954">
    <property type="entry name" value="Class II aaRS ABD-related"/>
    <property type="match status" value="1"/>
</dbReference>
<keyword evidence="7 9" id="KW-0326">Glycosidase</keyword>
<dbReference type="InterPro" id="IPR036621">
    <property type="entry name" value="Anticodon-bd_dom_sf"/>
</dbReference>
<dbReference type="InterPro" id="IPR004154">
    <property type="entry name" value="Anticodon-bd"/>
</dbReference>
<proteinExistence type="inferred from homology"/>
<dbReference type="PANTHER" id="PTHR31375">
    <property type="match status" value="1"/>
</dbReference>
<comment type="similarity">
    <text evidence="2 9">Belongs to the glycosyl hydrolase 28 family.</text>
</comment>
<evidence type="ECO:0000313" key="12">
    <source>
        <dbReference type="Proteomes" id="UP000290289"/>
    </source>
</evidence>
<comment type="caution">
    <text evidence="11">The sequence shown here is derived from an EMBL/GenBank/DDBJ whole genome shotgun (WGS) entry which is preliminary data.</text>
</comment>
<keyword evidence="8" id="KW-0961">Cell wall biogenesis/degradation</keyword>
<keyword evidence="3" id="KW-0134">Cell wall</keyword>
<evidence type="ECO:0000256" key="3">
    <source>
        <dbReference type="ARBA" id="ARBA00022512"/>
    </source>
</evidence>
<dbReference type="GO" id="GO:0004650">
    <property type="term" value="F:polygalacturonase activity"/>
    <property type="evidence" value="ECO:0007669"/>
    <property type="project" value="InterPro"/>
</dbReference>
<evidence type="ECO:0000256" key="1">
    <source>
        <dbReference type="ARBA" id="ARBA00004191"/>
    </source>
</evidence>
<feature type="domain" description="Anticodon-binding" evidence="10">
    <location>
        <begin position="33"/>
        <end position="116"/>
    </location>
</feature>
<dbReference type="InterPro" id="IPR012334">
    <property type="entry name" value="Pectin_lyas_fold"/>
</dbReference>
<dbReference type="STRING" id="3750.A0A498H939"/>
<evidence type="ECO:0000256" key="5">
    <source>
        <dbReference type="ARBA" id="ARBA00022801"/>
    </source>
</evidence>
<dbReference type="GO" id="GO:0005975">
    <property type="term" value="P:carbohydrate metabolic process"/>
    <property type="evidence" value="ECO:0007669"/>
    <property type="project" value="InterPro"/>
</dbReference>
<reference evidence="11 12" key="1">
    <citation type="submission" date="2018-10" db="EMBL/GenBank/DDBJ databases">
        <title>A high-quality apple genome assembly.</title>
        <authorList>
            <person name="Hu J."/>
        </authorList>
    </citation>
    <scope>NUCLEOTIDE SEQUENCE [LARGE SCALE GENOMIC DNA]</scope>
    <source>
        <strain evidence="12">cv. HFTH1</strain>
        <tissue evidence="11">Young leaf</tissue>
    </source>
</reference>
<gene>
    <name evidence="11" type="ORF">DVH24_028073</name>
</gene>
<protein>
    <recommendedName>
        <fullName evidence="10">Anticodon-binding domain-containing protein</fullName>
    </recommendedName>
</protein>
<dbReference type="Proteomes" id="UP000290289">
    <property type="component" value="Chromosome 17"/>
</dbReference>
<dbReference type="Pfam" id="PF00295">
    <property type="entry name" value="Glyco_hydro_28"/>
    <property type="match status" value="2"/>
</dbReference>
<dbReference type="Gene3D" id="3.30.930.10">
    <property type="entry name" value="Bira Bifunctional Protein, Domain 2"/>
    <property type="match status" value="1"/>
</dbReference>
<sequence length="556" mass="61603">MIHRAVLGSLERFFGVLIEHYAGDFPLWLSPVQAHVVPVTDSQLDYCKEVTNKLKANGIRGELCQGERLPKLIRNSEIQKIPLMAVVGAKEVETGTVTVRSRFGGDLGTMPIDDFKKSDMGSKFVLRATFFLFLVALFIKAKAADIDIKKFGAKADGKTDDSQVQFSAHFDQEYCPNGQCQAKMPSRVKISNVSFKNIRGTSADPVAVKLACSKGIPCQNVEISDINLTCNGKNGTCTSVCSNVNPTVTGKYPLLKPRYRGNSKGDITQVVANAWRDACASPWPAKVIIPHWEYYLRGAILKGPCKAPIEIQVQGYLRAPQDRSRLIQQGTWVRFQHVNKLMLFGGGTFDGQNNCYQNLMFDFVTNSIIKGITSLDRKYFYINAHECRNVTLQYLTITAPEDSHNTDGIHIGSSFGITINHTTIIGTGDDCVSVIVKNCTLKYTQNGVRIKRWPGSPTFYDLANLGLTVNKMIHPKSRSAKLASPTSRAHLQPQLQSSFCAAENDRARSGKRGTLTSRCAYVKLSFTHVPDALACANWSYSPTPRTRRNFTNVLTR</sequence>
<dbReference type="SUPFAM" id="SSF51126">
    <property type="entry name" value="Pectin lyase-like"/>
    <property type="match status" value="3"/>
</dbReference>
<dbReference type="InterPro" id="IPR047246">
    <property type="entry name" value="ThrRS_anticodon"/>
</dbReference>
<dbReference type="Pfam" id="PF03129">
    <property type="entry name" value="HGTP_anticodon"/>
    <property type="match status" value="1"/>
</dbReference>
<dbReference type="CDD" id="cd00860">
    <property type="entry name" value="ThrRS_anticodon"/>
    <property type="match status" value="1"/>
</dbReference>
<dbReference type="GO" id="GO:0071555">
    <property type="term" value="P:cell wall organization"/>
    <property type="evidence" value="ECO:0007669"/>
    <property type="project" value="UniProtKB-KW"/>
</dbReference>
<keyword evidence="5 9" id="KW-0378">Hydrolase</keyword>
<organism evidence="11 12">
    <name type="scientific">Malus domestica</name>
    <name type="common">Apple</name>
    <name type="synonym">Pyrus malus</name>
    <dbReference type="NCBI Taxonomy" id="3750"/>
    <lineage>
        <taxon>Eukaryota</taxon>
        <taxon>Viridiplantae</taxon>
        <taxon>Streptophyta</taxon>
        <taxon>Embryophyta</taxon>
        <taxon>Tracheophyta</taxon>
        <taxon>Spermatophyta</taxon>
        <taxon>Magnoliopsida</taxon>
        <taxon>eudicotyledons</taxon>
        <taxon>Gunneridae</taxon>
        <taxon>Pentapetalae</taxon>
        <taxon>rosids</taxon>
        <taxon>fabids</taxon>
        <taxon>Rosales</taxon>
        <taxon>Rosaceae</taxon>
        <taxon>Amygdaloideae</taxon>
        <taxon>Maleae</taxon>
        <taxon>Malus</taxon>
    </lineage>
</organism>
<evidence type="ECO:0000256" key="6">
    <source>
        <dbReference type="ARBA" id="ARBA00022917"/>
    </source>
</evidence>
<dbReference type="InterPro" id="IPR011050">
    <property type="entry name" value="Pectin_lyase_fold/virulence"/>
</dbReference>
<dbReference type="InterPro" id="IPR000743">
    <property type="entry name" value="Glyco_hydro_28"/>
</dbReference>
<evidence type="ECO:0000256" key="4">
    <source>
        <dbReference type="ARBA" id="ARBA00022525"/>
    </source>
</evidence>
<evidence type="ECO:0000313" key="11">
    <source>
        <dbReference type="EMBL" id="RXH67926.1"/>
    </source>
</evidence>
<dbReference type="SMART" id="SM00710">
    <property type="entry name" value="PbH1"/>
    <property type="match status" value="4"/>
</dbReference>
<dbReference type="Gene3D" id="3.40.50.800">
    <property type="entry name" value="Anticodon-binding domain"/>
    <property type="match status" value="1"/>
</dbReference>
<dbReference type="AlphaFoldDB" id="A0A498H939"/>